<dbReference type="GO" id="GO:0051301">
    <property type="term" value="P:cell division"/>
    <property type="evidence" value="ECO:0007669"/>
    <property type="project" value="UniProtKB-KW"/>
</dbReference>
<feature type="transmembrane region" description="Helical" evidence="1">
    <location>
        <begin position="31"/>
        <end position="53"/>
    </location>
</feature>
<proteinExistence type="predicted"/>
<evidence type="ECO:0000313" key="2">
    <source>
        <dbReference type="EMBL" id="MCS3922708.1"/>
    </source>
</evidence>
<keyword evidence="2" id="KW-0131">Cell cycle</keyword>
<dbReference type="Proteomes" id="UP001140258">
    <property type="component" value="Unassembled WGS sequence"/>
</dbReference>
<keyword evidence="1" id="KW-0472">Membrane</keyword>
<keyword evidence="1" id="KW-1133">Transmembrane helix</keyword>
<keyword evidence="3" id="KW-1185">Reference proteome</keyword>
<evidence type="ECO:0000256" key="1">
    <source>
        <dbReference type="SAM" id="Phobius"/>
    </source>
</evidence>
<dbReference type="RefSeq" id="WP_209631482.1">
    <property type="nucleotide sequence ID" value="NZ_JANUCQ010000004.1"/>
</dbReference>
<reference evidence="2" key="1">
    <citation type="submission" date="2022-08" db="EMBL/GenBank/DDBJ databases">
        <title>Genomic Encyclopedia of Type Strains, Phase V (KMG-V): Genome sequencing to study the core and pangenomes of soil and plant-associated prokaryotes.</title>
        <authorList>
            <person name="Whitman W."/>
        </authorList>
    </citation>
    <scope>NUCLEOTIDE SEQUENCE</scope>
    <source>
        <strain evidence="2">PS</strain>
    </source>
</reference>
<organism evidence="2 3">
    <name type="scientific">Methanococcus voltae PS</name>
    <dbReference type="NCBI Taxonomy" id="523842"/>
    <lineage>
        <taxon>Archaea</taxon>
        <taxon>Methanobacteriati</taxon>
        <taxon>Methanobacteriota</taxon>
        <taxon>Methanomada group</taxon>
        <taxon>Methanococci</taxon>
        <taxon>Methanococcales</taxon>
        <taxon>Methanococcaceae</taxon>
        <taxon>Methanococcus</taxon>
    </lineage>
</organism>
<accession>A0ABT2EZS4</accession>
<dbReference type="EMBL" id="JANUCQ010000004">
    <property type="protein sequence ID" value="MCS3922708.1"/>
    <property type="molecule type" value="Genomic_DNA"/>
</dbReference>
<keyword evidence="2" id="KW-0132">Cell division</keyword>
<gene>
    <name evidence="2" type="ORF">M2325_001418</name>
</gene>
<sequence length="57" mass="6992">MLKRKKYYGNDPIKKLMNDPEKAEKYYKIAFLLNIWMWFSIFLGSLIFIYWAYTSLS</sequence>
<protein>
    <submittedName>
        <fullName evidence="2">Cell division septal protein FtsQ</fullName>
    </submittedName>
</protein>
<comment type="caution">
    <text evidence="2">The sequence shown here is derived from an EMBL/GenBank/DDBJ whole genome shotgun (WGS) entry which is preliminary data.</text>
</comment>
<name>A0ABT2EZS4_METVO</name>
<keyword evidence="1" id="KW-0812">Transmembrane</keyword>
<evidence type="ECO:0000313" key="3">
    <source>
        <dbReference type="Proteomes" id="UP001140258"/>
    </source>
</evidence>